<dbReference type="GO" id="GO:0004401">
    <property type="term" value="F:histidinol-phosphatase activity"/>
    <property type="evidence" value="ECO:0007669"/>
    <property type="project" value="UniProtKB-UniRule"/>
</dbReference>
<evidence type="ECO:0000256" key="2">
    <source>
        <dbReference type="ARBA" id="ARBA00009152"/>
    </source>
</evidence>
<keyword evidence="5 8" id="KW-0378">Hydrolase</keyword>
<evidence type="ECO:0000256" key="3">
    <source>
        <dbReference type="ARBA" id="ARBA00013085"/>
    </source>
</evidence>
<proteinExistence type="inferred from homology"/>
<dbReference type="AlphaFoldDB" id="N4WV67"/>
<reference evidence="10 11" key="1">
    <citation type="submission" date="2013-03" db="EMBL/GenBank/DDBJ databases">
        <title>Draft genome sequence of Gracibacillus halophilus YIM-C55.5, a moderately halophilic and thermophilic organism from the Xiaochaidamu salt lake.</title>
        <authorList>
            <person name="Sugumar T."/>
            <person name="Polireddy D.R."/>
            <person name="Antony A."/>
            <person name="Madhava Y.R."/>
            <person name="Sivakumar N."/>
        </authorList>
    </citation>
    <scope>NUCLEOTIDE SEQUENCE [LARGE SCALE GENOMIC DNA]</scope>
    <source>
        <strain evidence="10 11">YIM-C55.5</strain>
    </source>
</reference>
<evidence type="ECO:0000256" key="7">
    <source>
        <dbReference type="ARBA" id="ARBA00049158"/>
    </source>
</evidence>
<evidence type="ECO:0000256" key="1">
    <source>
        <dbReference type="ARBA" id="ARBA00004970"/>
    </source>
</evidence>
<dbReference type="SUPFAM" id="SSF89550">
    <property type="entry name" value="PHP domain-like"/>
    <property type="match status" value="1"/>
</dbReference>
<dbReference type="UniPathway" id="UPA00031">
    <property type="reaction ID" value="UER00013"/>
</dbReference>
<dbReference type="PATRIC" id="fig|1308866.3.peg.1590"/>
<dbReference type="eggNOG" id="COG1387">
    <property type="taxonomic scope" value="Bacteria"/>
</dbReference>
<dbReference type="Pfam" id="PF02811">
    <property type="entry name" value="PHP"/>
    <property type="match status" value="1"/>
</dbReference>
<dbReference type="RefSeq" id="WP_003467783.1">
    <property type="nucleotide sequence ID" value="NZ_APML01000025.1"/>
</dbReference>
<dbReference type="NCBIfam" id="TIGR01856">
    <property type="entry name" value="hisJ_fam"/>
    <property type="match status" value="1"/>
</dbReference>
<evidence type="ECO:0000313" key="10">
    <source>
        <dbReference type="EMBL" id="ENH96981.1"/>
    </source>
</evidence>
<keyword evidence="11" id="KW-1185">Reference proteome</keyword>
<evidence type="ECO:0000256" key="8">
    <source>
        <dbReference type="RuleBase" id="RU366003"/>
    </source>
</evidence>
<evidence type="ECO:0000256" key="6">
    <source>
        <dbReference type="ARBA" id="ARBA00023102"/>
    </source>
</evidence>
<accession>N4WV67</accession>
<protein>
    <recommendedName>
        <fullName evidence="3 8">Histidinol-phosphatase</fullName>
        <shortName evidence="8">HolPase</shortName>
        <ecNumber evidence="3 8">3.1.3.15</ecNumber>
    </recommendedName>
</protein>
<evidence type="ECO:0000256" key="4">
    <source>
        <dbReference type="ARBA" id="ARBA00022605"/>
    </source>
</evidence>
<dbReference type="OrthoDB" id="9775255at2"/>
<dbReference type="Proteomes" id="UP000012283">
    <property type="component" value="Unassembled WGS sequence"/>
</dbReference>
<dbReference type="CDD" id="cd12110">
    <property type="entry name" value="PHP_HisPPase_Hisj_like"/>
    <property type="match status" value="1"/>
</dbReference>
<organism evidence="10 11">
    <name type="scientific">Gracilibacillus halophilus YIM-C55.5</name>
    <dbReference type="NCBI Taxonomy" id="1308866"/>
    <lineage>
        <taxon>Bacteria</taxon>
        <taxon>Bacillati</taxon>
        <taxon>Bacillota</taxon>
        <taxon>Bacilli</taxon>
        <taxon>Bacillales</taxon>
        <taxon>Bacillaceae</taxon>
        <taxon>Gracilibacillus</taxon>
    </lineage>
</organism>
<comment type="similarity">
    <text evidence="2 8">Belongs to the PHP hydrolase family. HisK subfamily.</text>
</comment>
<dbReference type="PANTHER" id="PTHR21039">
    <property type="entry name" value="HISTIDINOL PHOSPHATASE-RELATED"/>
    <property type="match status" value="1"/>
</dbReference>
<keyword evidence="6 8" id="KW-0368">Histidine biosynthesis</keyword>
<dbReference type="InterPro" id="IPR004013">
    <property type="entry name" value="PHP_dom"/>
</dbReference>
<dbReference type="InterPro" id="IPR010140">
    <property type="entry name" value="Histidinol_P_phosphatase_HisJ"/>
</dbReference>
<comment type="pathway">
    <text evidence="1 8">Amino-acid biosynthesis; L-histidine biosynthesis; L-histidine from 5-phospho-alpha-D-ribose 1-diphosphate: step 8/9.</text>
</comment>
<comment type="catalytic activity">
    <reaction evidence="7 8">
        <text>L-histidinol phosphate + H2O = L-histidinol + phosphate</text>
        <dbReference type="Rhea" id="RHEA:14465"/>
        <dbReference type="ChEBI" id="CHEBI:15377"/>
        <dbReference type="ChEBI" id="CHEBI:43474"/>
        <dbReference type="ChEBI" id="CHEBI:57699"/>
        <dbReference type="ChEBI" id="CHEBI:57980"/>
        <dbReference type="EC" id="3.1.3.15"/>
    </reaction>
</comment>
<evidence type="ECO:0000259" key="9">
    <source>
        <dbReference type="Pfam" id="PF02811"/>
    </source>
</evidence>
<sequence length="269" mass="31355">MTTYGDFHIHTSYCPHGSNDRATDYIEQAIQQGLQEISFTEHAPLPVHFTDPTPEKDSAMDWKDIDAYIEEIQKLKKHYQHKIKINLGFEIDFIQGYEEETRRFLQTYGPIMDDAILSVHMLQTPNDHYVCIDFSRSNFEWIVQEFGSVDQVYQTYYQTLKHAIKADLGMYKPKRIGHITLIEKYRQSFPPQMSYEKTIEDILYVIRQNHLTLDMNTAGLYKEDCGNMYPPIHIIHQAQNLGIGIYPGSDSHESAHIARGFEHLPTNHT</sequence>
<dbReference type="GO" id="GO:0005737">
    <property type="term" value="C:cytoplasm"/>
    <property type="evidence" value="ECO:0007669"/>
    <property type="project" value="TreeGrafter"/>
</dbReference>
<dbReference type="EC" id="3.1.3.15" evidence="3 8"/>
<feature type="domain" description="PHP" evidence="9">
    <location>
        <begin position="6"/>
        <end position="218"/>
    </location>
</feature>
<name>N4WV67_9BACI</name>
<comment type="caution">
    <text evidence="10">The sequence shown here is derived from an EMBL/GenBank/DDBJ whole genome shotgun (WGS) entry which is preliminary data.</text>
</comment>
<keyword evidence="4 8" id="KW-0028">Amino-acid biosynthesis</keyword>
<dbReference type="NCBIfam" id="NF005996">
    <property type="entry name" value="PRK08123.1"/>
    <property type="match status" value="1"/>
</dbReference>
<dbReference type="PANTHER" id="PTHR21039:SF0">
    <property type="entry name" value="HISTIDINOL-PHOSPHATASE"/>
    <property type="match status" value="1"/>
</dbReference>
<dbReference type="InterPro" id="IPR016195">
    <property type="entry name" value="Pol/histidinol_Pase-like"/>
</dbReference>
<dbReference type="STRING" id="1308866.J416_07877"/>
<gene>
    <name evidence="10" type="ORF">J416_07877</name>
</gene>
<dbReference type="EMBL" id="APML01000025">
    <property type="protein sequence ID" value="ENH96981.1"/>
    <property type="molecule type" value="Genomic_DNA"/>
</dbReference>
<dbReference type="GO" id="GO:0000105">
    <property type="term" value="P:L-histidine biosynthetic process"/>
    <property type="evidence" value="ECO:0007669"/>
    <property type="project" value="UniProtKB-UniRule"/>
</dbReference>
<evidence type="ECO:0000313" key="11">
    <source>
        <dbReference type="Proteomes" id="UP000012283"/>
    </source>
</evidence>
<evidence type="ECO:0000256" key="5">
    <source>
        <dbReference type="ARBA" id="ARBA00022801"/>
    </source>
</evidence>
<dbReference type="Gene3D" id="3.20.20.140">
    <property type="entry name" value="Metal-dependent hydrolases"/>
    <property type="match status" value="1"/>
</dbReference>